<evidence type="ECO:0000313" key="2">
    <source>
        <dbReference type="EMBL" id="KAG5469670.1"/>
    </source>
</evidence>
<dbReference type="InterPro" id="IPR032675">
    <property type="entry name" value="LRR_dom_sf"/>
</dbReference>
<dbReference type="InterPro" id="IPR051341">
    <property type="entry name" value="Zyg-11_UBL_adapter"/>
</dbReference>
<proteinExistence type="predicted"/>
<dbReference type="PANTHER" id="PTHR12904:SF31">
    <property type="entry name" value="LEUCINE-RICH REPEAT PROTEIN (LRRP)"/>
    <property type="match status" value="1"/>
</dbReference>
<dbReference type="RefSeq" id="XP_067689678.1">
    <property type="nucleotide sequence ID" value="XM_067833575.1"/>
</dbReference>
<dbReference type="PANTHER" id="PTHR12904">
    <property type="match status" value="1"/>
</dbReference>
<dbReference type="Proteomes" id="UP000674179">
    <property type="component" value="Chromosome 33"/>
</dbReference>
<evidence type="ECO:0000313" key="3">
    <source>
        <dbReference type="Proteomes" id="UP000674179"/>
    </source>
</evidence>
<feature type="region of interest" description="Disordered" evidence="1">
    <location>
        <begin position="865"/>
        <end position="908"/>
    </location>
</feature>
<feature type="region of interest" description="Disordered" evidence="1">
    <location>
        <begin position="246"/>
        <end position="299"/>
    </location>
</feature>
<feature type="region of interest" description="Disordered" evidence="1">
    <location>
        <begin position="161"/>
        <end position="217"/>
    </location>
</feature>
<sequence>MSTGPVQAPHGSPRAASSSFFACTTSSTPEILSVRAVAIDASVCSARRLTPLSALDSPHNADVSVFSKAVVPALVELQRLRGNEFSLRQAPAPWSCGAAVGGTDAASNAASRNHAISASGARAATTITATPMSRIMTETSPRAGWLNRTPLSATEMTVQHTMTTPNPWARRCTTGGASRDAQATRSTALLQPRGRRRSFSESTHAAWRPSHREHPSNAQNALTATYTSMPPGILAETAAQLSSLIPPAPHSVHEGSRCHSGGTPMAGRQLSPTRTRSVAPQMQQLRDGGGNGASESAGEPLPRALATLSESFASTSLYSGLSSPLPSPPQAPTPPFYSVVGEAGTLTQAHVAVDRVRTNATPQLPSSPATQAEALCRLLQQYIDAQRALNLDVLQQLRGDSEQLALLQQLQELVLRHVRDFALQLDAAAHLHAPPYQRPAVAAVSRHPGAATGMVHPLENAARQPPLLLPAAHKGDNVPWGTIFHYLSDPPMTAHAALCAVAPASRRRLEQLRWRWMIAKVATDVCPFIQEHGAEADMRDAYARLDGQERPYAGSVPVARLAPQPLPYRRALTTNQRLRDGSALLDCERQSLLLDRAWREGWLHRLGCSYHAFVLPRLSGCGTVPSRIRVDGIVCDVLRPKGSRLGGGDMCNCRLAGACTASAGALGISTDAVCDSRLAPLPPPMPEKRPTEALCATRKLLDDAGCRISRELARGADASLSTQSHVKLTPYVLPTSASTVTSSVDSSLIRPPQEGERSYRVNPVTGLQRHPHYGHASLPVLVEDVSGTAHLLCTSETRLDRAEVWEWASAWLQHRHRLPRQPICSSAAEFLLVRSLLAPLRAVDDGVDEADYAVSAAAAAVAPWPPAGAGGTRHPASTRLGGKEEAVPRPPLLPGSVASPENEQGEEGYGAAMPGLAFTEDASMDSPHILNAEGLARVVAVGEAEHAGNGAPVESHFRVRLQDWCGKLHGVVRRMNDVDPPRRMLGNASGPQPRPLALHLTEQHIPWLAQQLCPDSEGGGLVDLQELHLSVTESLLPPGWAASWRWCLSVLRCRKNLLVLSVVTRPWARLMSEGASSDAHVDVQSHDPAEVIGVLGTSTARAAMFTAPLQVLSLQGAVAEAVAPLFCGVSHRTRTEVDGDGVPPALERLRELYVSVRSGQSAGGSVGSVGLGDVHVTASVYPALQVLWLDAPRLRRVYIDHLLMLRELHLISGAPLACSALRGVELLPHLEVLHLEKAIIDDCALFGECLALRELLLHACRLSLLLSSSAMVPEGGDEHLEELHGVERAPRLETLSLCYTDEVRNLQNFSRCRSLRRVLLTRCNGISSSSVAGLERLPRLELLAMEYTRVSALSHFAASPALRVLRLDGCKRVLRSSVVGLEAAAFLTELSLKETNVSTVANFGGGCHALRSLDLSGCRHLDVDGLQGIQALPQLEILSLSRTRITDVRFLSDCLRLTALYLEGCTELMPTSLEGLEHAPRLRQLVANGCPTLTRVGRLGKCAALEVFAVAGAAALTTEGVQGIEQGRYIQYLDLSCTAVSTLHFLVGGCCALRYLSVKACGRITTARSLLGIEELPQLEVLNMEDLNLHGRLDFLATSTSLRYVSYAGCTGLSTDDVQALRQSGVQSVIP</sequence>
<comment type="caution">
    <text evidence="2">The sequence shown here is derived from an EMBL/GenBank/DDBJ whole genome shotgun (WGS) entry which is preliminary data.</text>
</comment>
<dbReference type="KEGG" id="lenr:94169085"/>
<dbReference type="GeneID" id="94169085"/>
<protein>
    <recommendedName>
        <fullName evidence="4">Leucine-rich repeat protein</fullName>
    </recommendedName>
</protein>
<dbReference type="EMBL" id="JAFHKP010000033">
    <property type="protein sequence ID" value="KAG5469670.1"/>
    <property type="molecule type" value="Genomic_DNA"/>
</dbReference>
<evidence type="ECO:0000256" key="1">
    <source>
        <dbReference type="SAM" id="MobiDB-lite"/>
    </source>
</evidence>
<dbReference type="InterPro" id="IPR006553">
    <property type="entry name" value="Leu-rich_rpt_Cys-con_subtyp"/>
</dbReference>
<evidence type="ECO:0008006" key="4">
    <source>
        <dbReference type="Google" id="ProtNLM"/>
    </source>
</evidence>
<dbReference type="SMART" id="SM00367">
    <property type="entry name" value="LRR_CC"/>
    <property type="match status" value="5"/>
</dbReference>
<accession>A0A836KG95</accession>
<keyword evidence="3" id="KW-1185">Reference proteome</keyword>
<organism evidence="2 3">
    <name type="scientific">Leishmania enriettii</name>
    <dbReference type="NCBI Taxonomy" id="5663"/>
    <lineage>
        <taxon>Eukaryota</taxon>
        <taxon>Discoba</taxon>
        <taxon>Euglenozoa</taxon>
        <taxon>Kinetoplastea</taxon>
        <taxon>Metakinetoplastina</taxon>
        <taxon>Trypanosomatida</taxon>
        <taxon>Trypanosomatidae</taxon>
        <taxon>Leishmaniinae</taxon>
        <taxon>Leishmania</taxon>
    </lineage>
</organism>
<dbReference type="Gene3D" id="3.80.10.10">
    <property type="entry name" value="Ribonuclease Inhibitor"/>
    <property type="match status" value="2"/>
</dbReference>
<gene>
    <name evidence="2" type="ORF">CUR178_01808</name>
</gene>
<feature type="compositionally biased region" description="Polar residues" evidence="1">
    <location>
        <begin position="270"/>
        <end position="284"/>
    </location>
</feature>
<reference evidence="2 3" key="1">
    <citation type="submission" date="2021-02" db="EMBL/GenBank/DDBJ databases">
        <title>Leishmania (Mundinia) enrietti genome sequencing and assembly.</title>
        <authorList>
            <person name="Almutairi H."/>
            <person name="Gatherer D."/>
        </authorList>
    </citation>
    <scope>NUCLEOTIDE SEQUENCE [LARGE SCALE GENOMIC DNA]</scope>
    <source>
        <strain evidence="2">CUR178</strain>
    </source>
</reference>
<dbReference type="OrthoDB" id="263256at2759"/>
<name>A0A836KG95_LEIEN</name>
<dbReference type="SUPFAM" id="SSF52058">
    <property type="entry name" value="L domain-like"/>
    <property type="match status" value="1"/>
</dbReference>